<feature type="transmembrane region" description="Helical" evidence="7">
    <location>
        <begin position="136"/>
        <end position="157"/>
    </location>
</feature>
<dbReference type="Pfam" id="PF19300">
    <property type="entry name" value="BPD_transp_1_N"/>
    <property type="match status" value="1"/>
</dbReference>
<proteinExistence type="inferred from homology"/>
<sequence length="321" mass="34902">MSNLFRLIGRRLVALPVMVLGVTLLVFVVMSFSSADPARLALGESATPDALEQYRVAHHLNDPLLHRYWDYLLGLVHGDLGTSFTGVDTSQRVAEAFPITLQLTFIGIFAAVIVSTVLGITAALYRDKWQDQVIRVISIACLATPSFWLALLLIQWFSTVPGGSGTFPAVVAEWISLDEDPAAYVNQIFLPALAIAVPNAGSLTRVVRTAMVEELDRDYVRTAIGGGVPRNVVVARNVLRNALITPLTVLGLRFGYAMGGAVVIEMIFNIQGMGKLIFEGITRNDVNVVQGVSITVALAFIIINIVVDMLYVLVNPRIRSI</sequence>
<feature type="transmembrane region" description="Helical" evidence="7">
    <location>
        <begin position="12"/>
        <end position="32"/>
    </location>
</feature>
<evidence type="ECO:0000259" key="8">
    <source>
        <dbReference type="PROSITE" id="PS50928"/>
    </source>
</evidence>
<evidence type="ECO:0000313" key="10">
    <source>
        <dbReference type="Proteomes" id="UP000186857"/>
    </source>
</evidence>
<organism evidence="9 10">
    <name type="scientific">Actinomyces oris</name>
    <dbReference type="NCBI Taxonomy" id="544580"/>
    <lineage>
        <taxon>Bacteria</taxon>
        <taxon>Bacillati</taxon>
        <taxon>Actinomycetota</taxon>
        <taxon>Actinomycetes</taxon>
        <taxon>Actinomycetales</taxon>
        <taxon>Actinomycetaceae</taxon>
        <taxon>Actinomyces</taxon>
    </lineage>
</organism>
<evidence type="ECO:0000256" key="5">
    <source>
        <dbReference type="ARBA" id="ARBA00022989"/>
    </source>
</evidence>
<dbReference type="Gene3D" id="1.10.3720.10">
    <property type="entry name" value="MetI-like"/>
    <property type="match status" value="1"/>
</dbReference>
<keyword evidence="5 7" id="KW-1133">Transmembrane helix</keyword>
<dbReference type="CDD" id="cd06261">
    <property type="entry name" value="TM_PBP2"/>
    <property type="match status" value="1"/>
</dbReference>
<dbReference type="InterPro" id="IPR035906">
    <property type="entry name" value="MetI-like_sf"/>
</dbReference>
<dbReference type="PANTHER" id="PTHR43163:SF6">
    <property type="entry name" value="DIPEPTIDE TRANSPORT SYSTEM PERMEASE PROTEIN DPPB-RELATED"/>
    <property type="match status" value="1"/>
</dbReference>
<feature type="transmembrane region" description="Helical" evidence="7">
    <location>
        <begin position="188"/>
        <end position="207"/>
    </location>
</feature>
<accession>A0A1Q8V5M9</accession>
<dbReference type="RefSeq" id="WP_075377416.1">
    <property type="nucleotide sequence ID" value="NZ_MSKJ01000026.1"/>
</dbReference>
<reference evidence="9 10" key="1">
    <citation type="submission" date="2016-12" db="EMBL/GenBank/DDBJ databases">
        <title>Genomic Comparison of strains in the 'Actinomyces naeslundii' Group.</title>
        <authorList>
            <person name="Mughal S.R."/>
            <person name="Do T."/>
            <person name="Gilbert S.C."/>
            <person name="Witherden E.A."/>
            <person name="Didelot X."/>
            <person name="Beighton D."/>
        </authorList>
    </citation>
    <scope>NUCLEOTIDE SEQUENCE [LARGE SCALE GENOMIC DNA]</scope>
    <source>
        <strain evidence="9 10">CCUG 33920</strain>
    </source>
</reference>
<gene>
    <name evidence="9" type="ORF">BKH29_10830</name>
</gene>
<comment type="similarity">
    <text evidence="7">Belongs to the binding-protein-dependent transport system permease family.</text>
</comment>
<evidence type="ECO:0000256" key="7">
    <source>
        <dbReference type="RuleBase" id="RU363032"/>
    </source>
</evidence>
<dbReference type="Proteomes" id="UP000186857">
    <property type="component" value="Unassembled WGS sequence"/>
</dbReference>
<evidence type="ECO:0000313" key="9">
    <source>
        <dbReference type="EMBL" id="OLO43431.1"/>
    </source>
</evidence>
<feature type="transmembrane region" description="Helical" evidence="7">
    <location>
        <begin position="250"/>
        <end position="268"/>
    </location>
</feature>
<evidence type="ECO:0000256" key="2">
    <source>
        <dbReference type="ARBA" id="ARBA00022448"/>
    </source>
</evidence>
<keyword evidence="4 7" id="KW-0812">Transmembrane</keyword>
<evidence type="ECO:0000256" key="1">
    <source>
        <dbReference type="ARBA" id="ARBA00004651"/>
    </source>
</evidence>
<dbReference type="GO" id="GO:0055085">
    <property type="term" value="P:transmembrane transport"/>
    <property type="evidence" value="ECO:0007669"/>
    <property type="project" value="InterPro"/>
</dbReference>
<feature type="transmembrane region" description="Helical" evidence="7">
    <location>
        <begin position="288"/>
        <end position="314"/>
    </location>
</feature>
<keyword evidence="6 7" id="KW-0472">Membrane</keyword>
<dbReference type="PANTHER" id="PTHR43163">
    <property type="entry name" value="DIPEPTIDE TRANSPORT SYSTEM PERMEASE PROTEIN DPPB-RELATED"/>
    <property type="match status" value="1"/>
</dbReference>
<dbReference type="OrthoDB" id="3171583at2"/>
<comment type="caution">
    <text evidence="9">The sequence shown here is derived from an EMBL/GenBank/DDBJ whole genome shotgun (WGS) entry which is preliminary data.</text>
</comment>
<keyword evidence="2 7" id="KW-0813">Transport</keyword>
<name>A0A1Q8V5M9_9ACTO</name>
<evidence type="ECO:0000256" key="6">
    <source>
        <dbReference type="ARBA" id="ARBA00023136"/>
    </source>
</evidence>
<dbReference type="Pfam" id="PF00528">
    <property type="entry name" value="BPD_transp_1"/>
    <property type="match status" value="1"/>
</dbReference>
<comment type="subcellular location">
    <subcellularLocation>
        <location evidence="1 7">Cell membrane</location>
        <topology evidence="1 7">Multi-pass membrane protein</topology>
    </subcellularLocation>
</comment>
<protein>
    <submittedName>
        <fullName evidence="9">ABC transporter permease</fullName>
    </submittedName>
</protein>
<keyword evidence="3" id="KW-1003">Cell membrane</keyword>
<evidence type="ECO:0000256" key="3">
    <source>
        <dbReference type="ARBA" id="ARBA00022475"/>
    </source>
</evidence>
<dbReference type="GO" id="GO:0005886">
    <property type="term" value="C:plasma membrane"/>
    <property type="evidence" value="ECO:0007669"/>
    <property type="project" value="UniProtKB-SubCell"/>
</dbReference>
<feature type="domain" description="ABC transmembrane type-1" evidence="8">
    <location>
        <begin position="97"/>
        <end position="311"/>
    </location>
</feature>
<dbReference type="PROSITE" id="PS50928">
    <property type="entry name" value="ABC_TM1"/>
    <property type="match status" value="1"/>
</dbReference>
<dbReference type="InterPro" id="IPR045621">
    <property type="entry name" value="BPD_transp_1_N"/>
</dbReference>
<dbReference type="AlphaFoldDB" id="A0A1Q8V5M9"/>
<dbReference type="SUPFAM" id="SSF161098">
    <property type="entry name" value="MetI-like"/>
    <property type="match status" value="1"/>
</dbReference>
<feature type="transmembrane region" description="Helical" evidence="7">
    <location>
        <begin position="99"/>
        <end position="124"/>
    </location>
</feature>
<evidence type="ECO:0000256" key="4">
    <source>
        <dbReference type="ARBA" id="ARBA00022692"/>
    </source>
</evidence>
<dbReference type="InterPro" id="IPR000515">
    <property type="entry name" value="MetI-like"/>
</dbReference>
<dbReference type="EMBL" id="MSKJ01000026">
    <property type="protein sequence ID" value="OLO43431.1"/>
    <property type="molecule type" value="Genomic_DNA"/>
</dbReference>